<reference evidence="8" key="1">
    <citation type="submission" date="2019-03" db="EMBL/GenBank/DDBJ databases">
        <title>Long read genome sequence of the mycoparasitic Pythium oligandrum ATCC 38472 isolated from sugarbeet rhizosphere.</title>
        <authorList>
            <person name="Gaulin E."/>
        </authorList>
    </citation>
    <scope>NUCLEOTIDE SEQUENCE</scope>
    <source>
        <strain evidence="8">ATCC 38472_TT</strain>
    </source>
</reference>
<dbReference type="Gene3D" id="3.60.40.10">
    <property type="entry name" value="PPM-type phosphatase domain"/>
    <property type="match status" value="2"/>
</dbReference>
<feature type="compositionally biased region" description="Basic and acidic residues" evidence="6">
    <location>
        <begin position="53"/>
        <end position="64"/>
    </location>
</feature>
<evidence type="ECO:0000313" key="9">
    <source>
        <dbReference type="Proteomes" id="UP000794436"/>
    </source>
</evidence>
<evidence type="ECO:0000256" key="6">
    <source>
        <dbReference type="SAM" id="MobiDB-lite"/>
    </source>
</evidence>
<dbReference type="Proteomes" id="UP000794436">
    <property type="component" value="Unassembled WGS sequence"/>
</dbReference>
<feature type="compositionally biased region" description="Acidic residues" evidence="6">
    <location>
        <begin position="491"/>
        <end position="500"/>
    </location>
</feature>
<evidence type="ECO:0000256" key="3">
    <source>
        <dbReference type="ARBA" id="ARBA00022801"/>
    </source>
</evidence>
<dbReference type="InterPro" id="IPR001932">
    <property type="entry name" value="PPM-type_phosphatase-like_dom"/>
</dbReference>
<dbReference type="SUPFAM" id="SSF81606">
    <property type="entry name" value="PP2C-like"/>
    <property type="match status" value="1"/>
</dbReference>
<dbReference type="InterPro" id="IPR015655">
    <property type="entry name" value="PP2C"/>
</dbReference>
<dbReference type="PANTHER" id="PTHR47992">
    <property type="entry name" value="PROTEIN PHOSPHATASE"/>
    <property type="match status" value="1"/>
</dbReference>
<evidence type="ECO:0000259" key="7">
    <source>
        <dbReference type="PROSITE" id="PS51746"/>
    </source>
</evidence>
<dbReference type="SMART" id="SM00332">
    <property type="entry name" value="PP2Cc"/>
    <property type="match status" value="1"/>
</dbReference>
<feature type="region of interest" description="Disordered" evidence="6">
    <location>
        <begin position="1"/>
        <end position="84"/>
    </location>
</feature>
<accession>A0A8K1CCK3</accession>
<gene>
    <name evidence="8" type="ORF">Poli38472_000570</name>
</gene>
<evidence type="ECO:0000256" key="5">
    <source>
        <dbReference type="RuleBase" id="RU003465"/>
    </source>
</evidence>
<sequence>MTTMEPRDASPMAPGKRKRTDSSALDAQGRPLDRLERSEGEIPVENASEEQEIEGKGDKARGNDEESSVATRGERVEGQEPQVTRAEDYQIEGMRFATDCWHGRKDTNEDRHVQVLDQFPGPVFGVYDGHGGVITVEYLVKHLVKNAVSAVKQRVNAKTTEAIKRTRAESVNELRRQQHLQAQALACRQQLKQIESLIASSGASSDELVALKRQLSQTVREIEANVDQIATDEVKRDKKLAQLWEDASISLHKAFTEAFQRTDGQILQTNFSRDGSTAVLVWFMGHKSSALRFYTLNLGDSRAVLCRGGNAIPITRDHKPNLPDEKQRILQVGGFVGVFNGVPRVYSAAGAGLTVQPEAATYLAVSRAFGDRSLKIPAPCVSSEPEIKSYQVHEDDLLIVIATDGVWDVLTNQDAVDIALHLFDDSKAAAEAIVKEAYRRGSHDNITATVIHFGWKRDRVQQLTREVLAREAARLRALQANGSNGETGREAEEEVDMFSL</sequence>
<evidence type="ECO:0000256" key="1">
    <source>
        <dbReference type="ARBA" id="ARBA00004170"/>
    </source>
</evidence>
<feature type="compositionally biased region" description="Basic and acidic residues" evidence="6">
    <location>
        <begin position="31"/>
        <end position="40"/>
    </location>
</feature>
<protein>
    <recommendedName>
        <fullName evidence="7">PPM-type phosphatase domain-containing protein</fullName>
    </recommendedName>
</protein>
<dbReference type="InterPro" id="IPR000222">
    <property type="entry name" value="PP2C_BS"/>
</dbReference>
<feature type="region of interest" description="Disordered" evidence="6">
    <location>
        <begin position="479"/>
        <end position="500"/>
    </location>
</feature>
<feature type="domain" description="PPM-type phosphatase" evidence="7">
    <location>
        <begin position="93"/>
        <end position="453"/>
    </location>
</feature>
<dbReference type="AlphaFoldDB" id="A0A8K1CCK3"/>
<dbReference type="GO" id="GO:0016020">
    <property type="term" value="C:membrane"/>
    <property type="evidence" value="ECO:0007669"/>
    <property type="project" value="UniProtKB-SubCell"/>
</dbReference>
<dbReference type="GO" id="GO:0004722">
    <property type="term" value="F:protein serine/threonine phosphatase activity"/>
    <property type="evidence" value="ECO:0007669"/>
    <property type="project" value="InterPro"/>
</dbReference>
<comment type="caution">
    <text evidence="8">The sequence shown here is derived from an EMBL/GenBank/DDBJ whole genome shotgun (WGS) entry which is preliminary data.</text>
</comment>
<dbReference type="GO" id="GO:0046872">
    <property type="term" value="F:metal ion binding"/>
    <property type="evidence" value="ECO:0007669"/>
    <property type="project" value="UniProtKB-KW"/>
</dbReference>
<keyword evidence="3 5" id="KW-0378">Hydrolase</keyword>
<dbReference type="Pfam" id="PF00481">
    <property type="entry name" value="PP2C"/>
    <property type="match status" value="1"/>
</dbReference>
<evidence type="ECO:0000256" key="2">
    <source>
        <dbReference type="ARBA" id="ARBA00022723"/>
    </source>
</evidence>
<evidence type="ECO:0000256" key="4">
    <source>
        <dbReference type="ARBA" id="ARBA00022912"/>
    </source>
</evidence>
<comment type="similarity">
    <text evidence="5">Belongs to the PP2C family.</text>
</comment>
<dbReference type="OrthoDB" id="10264738at2759"/>
<name>A0A8K1CCK3_PYTOL</name>
<dbReference type="PROSITE" id="PS51746">
    <property type="entry name" value="PPM_2"/>
    <property type="match status" value="1"/>
</dbReference>
<dbReference type="CDD" id="cd00143">
    <property type="entry name" value="PP2Cc"/>
    <property type="match status" value="1"/>
</dbReference>
<keyword evidence="4 5" id="KW-0904">Protein phosphatase</keyword>
<keyword evidence="9" id="KW-1185">Reference proteome</keyword>
<keyword evidence="2" id="KW-0479">Metal-binding</keyword>
<proteinExistence type="inferred from homology"/>
<dbReference type="PROSITE" id="PS01032">
    <property type="entry name" value="PPM_1"/>
    <property type="match status" value="1"/>
</dbReference>
<dbReference type="EMBL" id="SPLM01000108">
    <property type="protein sequence ID" value="TMW60528.1"/>
    <property type="molecule type" value="Genomic_DNA"/>
</dbReference>
<organism evidence="8 9">
    <name type="scientific">Pythium oligandrum</name>
    <name type="common">Mycoparasitic fungus</name>
    <dbReference type="NCBI Taxonomy" id="41045"/>
    <lineage>
        <taxon>Eukaryota</taxon>
        <taxon>Sar</taxon>
        <taxon>Stramenopiles</taxon>
        <taxon>Oomycota</taxon>
        <taxon>Peronosporomycetes</taxon>
        <taxon>Pythiales</taxon>
        <taxon>Pythiaceae</taxon>
        <taxon>Pythium</taxon>
    </lineage>
</organism>
<evidence type="ECO:0000313" key="8">
    <source>
        <dbReference type="EMBL" id="TMW60528.1"/>
    </source>
</evidence>
<comment type="subcellular location">
    <subcellularLocation>
        <location evidence="1">Membrane</location>
        <topology evidence="1">Peripheral membrane protein</topology>
    </subcellularLocation>
</comment>
<dbReference type="InterPro" id="IPR036457">
    <property type="entry name" value="PPM-type-like_dom_sf"/>
</dbReference>